<dbReference type="Pfam" id="PF05257">
    <property type="entry name" value="CHAP"/>
    <property type="match status" value="1"/>
</dbReference>
<dbReference type="InterPro" id="IPR002477">
    <property type="entry name" value="Peptidoglycan-bd-like"/>
</dbReference>
<feature type="domain" description="Peptidoglycan binding-like" evidence="1">
    <location>
        <begin position="16"/>
        <end position="76"/>
    </location>
</feature>
<reference evidence="4" key="1">
    <citation type="submission" date="2016-10" db="EMBL/GenBank/DDBJ databases">
        <authorList>
            <person name="Varghese N."/>
            <person name="Submissions S."/>
        </authorList>
    </citation>
    <scope>NUCLEOTIDE SEQUENCE [LARGE SCALE GENOMIC DNA]</scope>
    <source>
        <strain evidence="4">DSM 3695</strain>
    </source>
</reference>
<dbReference type="Proteomes" id="UP000199310">
    <property type="component" value="Unassembled WGS sequence"/>
</dbReference>
<dbReference type="Pfam" id="PF01471">
    <property type="entry name" value="PG_binding_1"/>
    <property type="match status" value="1"/>
</dbReference>
<dbReference type="RefSeq" id="WP_089892272.1">
    <property type="nucleotide sequence ID" value="NZ_FOJG01000001.1"/>
</dbReference>
<sequence length="250" mass="26534">MNYPNKVIKTGETNSQVVKAIQQRLIALGIGALQGTGTYGPKTVAAVKQFQALHRDKFGNPLIVDGEVGAITWEALFDVPAEPHTDAPNALLAKAIAVAETQIGVMEEPPGSNRGTQVNAYLASTNTPPGNYWCAAFVYWCFKKAAADLGIPNPVYKTAGCLDHWNHTQGQKITTAKAINNPSLIVPGSIFIKNHGGGFGHTGIVTAVSGGFIETIEGNSNPNGSSNGIGVFRLKFRKINSIEKGFIIYG</sequence>
<dbReference type="EMBL" id="FOJG01000001">
    <property type="protein sequence ID" value="SEW24848.1"/>
    <property type="molecule type" value="Genomic_DNA"/>
</dbReference>
<name>A0A1I0QD84_9BACT</name>
<keyword evidence="4" id="KW-1185">Reference proteome</keyword>
<gene>
    <name evidence="3" type="ORF">SAMN04488122_1383</name>
</gene>
<dbReference type="InterPro" id="IPR036365">
    <property type="entry name" value="PGBD-like_sf"/>
</dbReference>
<dbReference type="SUPFAM" id="SSF54001">
    <property type="entry name" value="Cysteine proteinases"/>
    <property type="match status" value="1"/>
</dbReference>
<dbReference type="InterPro" id="IPR038765">
    <property type="entry name" value="Papain-like_cys_pep_sf"/>
</dbReference>
<dbReference type="STRING" id="29529.SAMN04488122_1383"/>
<accession>A0A1I0QD84</accession>
<dbReference type="InterPro" id="IPR007921">
    <property type="entry name" value="CHAP_dom"/>
</dbReference>
<dbReference type="SUPFAM" id="SSF47090">
    <property type="entry name" value="PGBD-like"/>
    <property type="match status" value="1"/>
</dbReference>
<dbReference type="OrthoDB" id="9813532at2"/>
<dbReference type="AlphaFoldDB" id="A0A1I0QD84"/>
<dbReference type="Gene3D" id="3.90.1720.10">
    <property type="entry name" value="endopeptidase domain like (from Nostoc punctiforme)"/>
    <property type="match status" value="1"/>
</dbReference>
<dbReference type="Gene3D" id="1.10.101.10">
    <property type="entry name" value="PGBD-like superfamily/PGBD"/>
    <property type="match status" value="1"/>
</dbReference>
<proteinExistence type="predicted"/>
<protein>
    <submittedName>
        <fullName evidence="3">Putative peptidoglycan binding domain-containing protein</fullName>
    </submittedName>
</protein>
<organism evidence="3 4">
    <name type="scientific">Chitinophaga arvensicola</name>
    <dbReference type="NCBI Taxonomy" id="29529"/>
    <lineage>
        <taxon>Bacteria</taxon>
        <taxon>Pseudomonadati</taxon>
        <taxon>Bacteroidota</taxon>
        <taxon>Chitinophagia</taxon>
        <taxon>Chitinophagales</taxon>
        <taxon>Chitinophagaceae</taxon>
        <taxon>Chitinophaga</taxon>
    </lineage>
</organism>
<evidence type="ECO:0000259" key="2">
    <source>
        <dbReference type="Pfam" id="PF05257"/>
    </source>
</evidence>
<feature type="domain" description="Peptidase C51" evidence="2">
    <location>
        <begin position="130"/>
        <end position="219"/>
    </location>
</feature>
<dbReference type="InterPro" id="IPR036366">
    <property type="entry name" value="PGBDSf"/>
</dbReference>
<evidence type="ECO:0000313" key="3">
    <source>
        <dbReference type="EMBL" id="SEW24848.1"/>
    </source>
</evidence>
<evidence type="ECO:0000313" key="4">
    <source>
        <dbReference type="Proteomes" id="UP000199310"/>
    </source>
</evidence>
<evidence type="ECO:0000259" key="1">
    <source>
        <dbReference type="Pfam" id="PF01471"/>
    </source>
</evidence>